<dbReference type="InterPro" id="IPR052578">
    <property type="entry name" value="PI_Transfer_CRAL-TRIO"/>
</dbReference>
<feature type="region of interest" description="Disordered" evidence="1">
    <location>
        <begin position="291"/>
        <end position="335"/>
    </location>
</feature>
<evidence type="ECO:0000313" key="3">
    <source>
        <dbReference type="EMBL" id="GJN37889.1"/>
    </source>
</evidence>
<evidence type="ECO:0000313" key="4">
    <source>
        <dbReference type="Proteomes" id="UP001054889"/>
    </source>
</evidence>
<dbReference type="InterPro" id="IPR036273">
    <property type="entry name" value="CRAL/TRIO_N_dom_sf"/>
</dbReference>
<feature type="compositionally biased region" description="Low complexity" evidence="1">
    <location>
        <begin position="298"/>
        <end position="317"/>
    </location>
</feature>
<dbReference type="PANTHER" id="PTHR45824:SF18">
    <property type="entry name" value="OS01G0264700 PROTEIN"/>
    <property type="match status" value="1"/>
</dbReference>
<comment type="caution">
    <text evidence="3">The sequence shown here is derived from an EMBL/GenBank/DDBJ whole genome shotgun (WGS) entry which is preliminary data.</text>
</comment>
<name>A0AAV5FQC5_ELECO</name>
<dbReference type="SMART" id="SM01100">
    <property type="entry name" value="CRAL_TRIO_N"/>
    <property type="match status" value="1"/>
</dbReference>
<sequence length="335" mass="37886">MSFLFKSSNGSTADKGLTLEEQQERINELRKDLGEQSSEAIKGFLSDESLSRFLRARNWNVQKASKMLKAAVKWRLAFKPETICWEDISEEAETGKIYRADYKDKLGRTVLVLRPGLENTTSGTGQIKYLVYSLEKAIMNLTDDQEKMVWLTDFQSWTLGSTPLKVTRETVNVLQDCYPERLGLAILYNPPRIFESFWRCRNGCYHDVVKVSVFRISAPNQAVDFGSSENNVVKPFLDQETRKKVKFVYSNDKESQKIMAEVFDMDQLDSAFGGNNPAGFEYNSYADQMRDDDKKMGSLHSSNSADSDASSEASFYSGTDSPKHGDGEHNVPKTG</sequence>
<dbReference type="EMBL" id="BQKI01000095">
    <property type="protein sequence ID" value="GJN37889.1"/>
    <property type="molecule type" value="Genomic_DNA"/>
</dbReference>
<dbReference type="GO" id="GO:0008526">
    <property type="term" value="F:phosphatidylinositol transfer activity"/>
    <property type="evidence" value="ECO:0007669"/>
    <property type="project" value="TreeGrafter"/>
</dbReference>
<gene>
    <name evidence="3" type="primary">gb26887</name>
    <name evidence="3" type="ORF">PR202_gb26887</name>
</gene>
<feature type="domain" description="CRAL-TRIO" evidence="2">
    <location>
        <begin position="85"/>
        <end position="280"/>
    </location>
</feature>
<evidence type="ECO:0000256" key="1">
    <source>
        <dbReference type="SAM" id="MobiDB-lite"/>
    </source>
</evidence>
<organism evidence="3 4">
    <name type="scientific">Eleusine coracana subsp. coracana</name>
    <dbReference type="NCBI Taxonomy" id="191504"/>
    <lineage>
        <taxon>Eukaryota</taxon>
        <taxon>Viridiplantae</taxon>
        <taxon>Streptophyta</taxon>
        <taxon>Embryophyta</taxon>
        <taxon>Tracheophyta</taxon>
        <taxon>Spermatophyta</taxon>
        <taxon>Magnoliopsida</taxon>
        <taxon>Liliopsida</taxon>
        <taxon>Poales</taxon>
        <taxon>Poaceae</taxon>
        <taxon>PACMAD clade</taxon>
        <taxon>Chloridoideae</taxon>
        <taxon>Cynodonteae</taxon>
        <taxon>Eleusininae</taxon>
        <taxon>Eleusine</taxon>
    </lineage>
</organism>
<dbReference type="InterPro" id="IPR036865">
    <property type="entry name" value="CRAL-TRIO_dom_sf"/>
</dbReference>
<dbReference type="SMART" id="SM00516">
    <property type="entry name" value="SEC14"/>
    <property type="match status" value="1"/>
</dbReference>
<dbReference type="InterPro" id="IPR011074">
    <property type="entry name" value="CRAL/TRIO_N_dom"/>
</dbReference>
<dbReference type="SUPFAM" id="SSF46938">
    <property type="entry name" value="CRAL/TRIO N-terminal domain"/>
    <property type="match status" value="1"/>
</dbReference>
<reference evidence="3" key="2">
    <citation type="submission" date="2021-12" db="EMBL/GenBank/DDBJ databases">
        <title>Resequencing data analysis of finger millet.</title>
        <authorList>
            <person name="Hatakeyama M."/>
            <person name="Aluri S."/>
            <person name="Balachadran M.T."/>
            <person name="Sivarajan S.R."/>
            <person name="Poveda L."/>
            <person name="Shimizu-Inatsugi R."/>
            <person name="Schlapbach R."/>
            <person name="Sreeman S.M."/>
            <person name="Shimizu K.K."/>
        </authorList>
    </citation>
    <scope>NUCLEOTIDE SEQUENCE</scope>
</reference>
<protein>
    <recommendedName>
        <fullName evidence="2">CRAL-TRIO domain-containing protein</fullName>
    </recommendedName>
</protein>
<feature type="compositionally biased region" description="Basic and acidic residues" evidence="1">
    <location>
        <begin position="321"/>
        <end position="335"/>
    </location>
</feature>
<dbReference type="Proteomes" id="UP001054889">
    <property type="component" value="Unassembled WGS sequence"/>
</dbReference>
<evidence type="ECO:0000259" key="2">
    <source>
        <dbReference type="PROSITE" id="PS50191"/>
    </source>
</evidence>
<dbReference type="PANTHER" id="PTHR45824">
    <property type="entry name" value="GH16843P"/>
    <property type="match status" value="1"/>
</dbReference>
<dbReference type="AlphaFoldDB" id="A0AAV5FQC5"/>
<dbReference type="PROSITE" id="PS50191">
    <property type="entry name" value="CRAL_TRIO"/>
    <property type="match status" value="1"/>
</dbReference>
<dbReference type="CDD" id="cd00170">
    <property type="entry name" value="SEC14"/>
    <property type="match status" value="1"/>
</dbReference>
<dbReference type="Pfam" id="PF00650">
    <property type="entry name" value="CRAL_TRIO"/>
    <property type="match status" value="2"/>
</dbReference>
<dbReference type="Gene3D" id="3.40.525.10">
    <property type="entry name" value="CRAL-TRIO lipid binding domain"/>
    <property type="match status" value="2"/>
</dbReference>
<keyword evidence="4" id="KW-1185">Reference proteome</keyword>
<dbReference type="SUPFAM" id="SSF52087">
    <property type="entry name" value="CRAL/TRIO domain"/>
    <property type="match status" value="2"/>
</dbReference>
<accession>A0AAV5FQC5</accession>
<reference evidence="3" key="1">
    <citation type="journal article" date="2018" name="DNA Res.">
        <title>Multiple hybrid de novo genome assembly of finger millet, an orphan allotetraploid crop.</title>
        <authorList>
            <person name="Hatakeyama M."/>
            <person name="Aluri S."/>
            <person name="Balachadran M.T."/>
            <person name="Sivarajan S.R."/>
            <person name="Patrignani A."/>
            <person name="Gruter S."/>
            <person name="Poveda L."/>
            <person name="Shimizu-Inatsugi R."/>
            <person name="Baeten J."/>
            <person name="Francoijs K.J."/>
            <person name="Nataraja K.N."/>
            <person name="Reddy Y.A.N."/>
            <person name="Phadnis S."/>
            <person name="Ravikumar R.L."/>
            <person name="Schlapbach R."/>
            <person name="Sreeman S.M."/>
            <person name="Shimizu K.K."/>
        </authorList>
    </citation>
    <scope>NUCLEOTIDE SEQUENCE</scope>
</reference>
<dbReference type="Pfam" id="PF03765">
    <property type="entry name" value="CRAL_TRIO_N"/>
    <property type="match status" value="1"/>
</dbReference>
<dbReference type="InterPro" id="IPR001251">
    <property type="entry name" value="CRAL-TRIO_dom"/>
</dbReference>
<proteinExistence type="predicted"/>